<keyword evidence="2" id="KW-1185">Reference proteome</keyword>
<protein>
    <submittedName>
        <fullName evidence="1">Uncharacterized protein</fullName>
    </submittedName>
</protein>
<comment type="caution">
    <text evidence="1">The sequence shown here is derived from an EMBL/GenBank/DDBJ whole genome shotgun (WGS) entry which is preliminary data.</text>
</comment>
<dbReference type="Proteomes" id="UP000831701">
    <property type="component" value="Chromosome 22"/>
</dbReference>
<evidence type="ECO:0000313" key="2">
    <source>
        <dbReference type="Proteomes" id="UP000831701"/>
    </source>
</evidence>
<sequence>MAVNVTSIRDTKWLTLEVCREFQRGTCSRPDSECKFAHPAKSCQVENGRVIACFDSLKGRCSRENCKYLHPPPHLKTQLEINGRNNLIQQKNMAMLAQQMQLANAMMPGTQLQPVPMFSVTPSLATNVNAAAAAAAAFNPYLGPVSPGLMPADILPSAPVLVTSNPNVPVPAAAAAAAQKLMRTDRLEVCREYQRGNCTRGENDCRFAHPADSTMIDTNDNTVTVCMDYIKGRCSREKCKYFHPPAHLQAKIKAAQHQVNQAAAAAAMGLPPVLPPLPKRPALEKANGATTMFNAGVFQYQQALANMQFQQQAAFIPSDFTVNISCSYRRQLDLSTVIKSIDSKSQMSCMWGVLARDPPLPPDTMTTDLNLTSLLNVTDLHNHTRGCSLTKTGFQFYYLPTVYIMVFITGLVGNSLAIWMFVCHMRPWSSISVYMFNLALADFCYVLSLPFLIFYYFNKTDWIFGDVLYTGVVHPLKSLGRLKKKNAVITSALVWVVVVIGISPILYYSRTGLKRNATICYDTTTEDELPEIHPPGHHRSIFVLAVFAVSYLPFHVMKNLNMRARLYFQSPDMCDFNNRVYATYQVTRGLASLNSCVDPILYFLAGDTFRRKLSRATKKPSRKGDHVLQSKSEETALNSLAEYMENGDRRL</sequence>
<proteinExistence type="predicted"/>
<name>A0ACB8VFN8_9TELE</name>
<organism evidence="1 2">
    <name type="scientific">Scortum barcoo</name>
    <name type="common">barcoo grunter</name>
    <dbReference type="NCBI Taxonomy" id="214431"/>
    <lineage>
        <taxon>Eukaryota</taxon>
        <taxon>Metazoa</taxon>
        <taxon>Chordata</taxon>
        <taxon>Craniata</taxon>
        <taxon>Vertebrata</taxon>
        <taxon>Euteleostomi</taxon>
        <taxon>Actinopterygii</taxon>
        <taxon>Neopterygii</taxon>
        <taxon>Teleostei</taxon>
        <taxon>Neoteleostei</taxon>
        <taxon>Acanthomorphata</taxon>
        <taxon>Eupercaria</taxon>
        <taxon>Centrarchiformes</taxon>
        <taxon>Terapontoidei</taxon>
        <taxon>Terapontidae</taxon>
        <taxon>Scortum</taxon>
    </lineage>
</organism>
<reference evidence="1" key="1">
    <citation type="submission" date="2022-04" db="EMBL/GenBank/DDBJ databases">
        <title>Jade perch genome.</title>
        <authorList>
            <person name="Chao B."/>
        </authorList>
    </citation>
    <scope>NUCLEOTIDE SEQUENCE</scope>
    <source>
        <strain evidence="1">CB-2022</strain>
    </source>
</reference>
<gene>
    <name evidence="1" type="ORF">L3Q82_018747</name>
</gene>
<evidence type="ECO:0000313" key="1">
    <source>
        <dbReference type="EMBL" id="KAI3354210.1"/>
    </source>
</evidence>
<accession>A0ACB8VFN8</accession>
<dbReference type="EMBL" id="CM041552">
    <property type="protein sequence ID" value="KAI3354210.1"/>
    <property type="molecule type" value="Genomic_DNA"/>
</dbReference>